<evidence type="ECO:0000313" key="3">
    <source>
        <dbReference type="Proteomes" id="UP000050488"/>
    </source>
</evidence>
<dbReference type="InterPro" id="IPR030395">
    <property type="entry name" value="GP_PDE_dom"/>
</dbReference>
<dbReference type="CDD" id="cd08566">
    <property type="entry name" value="GDPD_AtGDE_like"/>
    <property type="match status" value="1"/>
</dbReference>
<dbReference type="STRING" id="1544413.Clow_00150"/>
<organism evidence="2 3">
    <name type="scientific">Corynebacterium lowii</name>
    <dbReference type="NCBI Taxonomy" id="1544413"/>
    <lineage>
        <taxon>Bacteria</taxon>
        <taxon>Bacillati</taxon>
        <taxon>Actinomycetota</taxon>
        <taxon>Actinomycetes</taxon>
        <taxon>Mycobacteriales</taxon>
        <taxon>Corynebacteriaceae</taxon>
        <taxon>Corynebacterium</taxon>
    </lineage>
</organism>
<dbReference type="Gene3D" id="3.20.20.190">
    <property type="entry name" value="Phosphatidylinositol (PI) phosphodiesterase"/>
    <property type="match status" value="1"/>
</dbReference>
<dbReference type="InterPro" id="IPR032160">
    <property type="entry name" value="DUF4996"/>
</dbReference>
<dbReference type="Proteomes" id="UP000050488">
    <property type="component" value="Unassembled WGS sequence"/>
</dbReference>
<name>A0A0Q0YJV4_9CORY</name>
<dbReference type="RefSeq" id="WP_055174929.1">
    <property type="nucleotide sequence ID" value="NZ_JAUSQY010000001.1"/>
</dbReference>
<dbReference type="Pfam" id="PF03009">
    <property type="entry name" value="GDPD"/>
    <property type="match status" value="1"/>
</dbReference>
<protein>
    <submittedName>
        <fullName evidence="2">Cytoplasmic glycerophosphodiester phosphodiesterase</fullName>
    </submittedName>
</protein>
<dbReference type="PATRIC" id="fig|1544413.3.peg.153"/>
<dbReference type="InterPro" id="IPR017946">
    <property type="entry name" value="PLC-like_Pdiesterase_TIM-brl"/>
</dbReference>
<dbReference type="GO" id="GO:0006629">
    <property type="term" value="P:lipid metabolic process"/>
    <property type="evidence" value="ECO:0007669"/>
    <property type="project" value="InterPro"/>
</dbReference>
<dbReference type="EMBL" id="LKEV01000001">
    <property type="protein sequence ID" value="KQB87102.1"/>
    <property type="molecule type" value="Genomic_DNA"/>
</dbReference>
<dbReference type="SUPFAM" id="SSF51695">
    <property type="entry name" value="PLC-like phosphodiesterases"/>
    <property type="match status" value="1"/>
</dbReference>
<dbReference type="OrthoDB" id="1854250at2"/>
<comment type="caution">
    <text evidence="2">The sequence shown here is derived from an EMBL/GenBank/DDBJ whole genome shotgun (WGS) entry which is preliminary data.</text>
</comment>
<evidence type="ECO:0000259" key="1">
    <source>
        <dbReference type="PROSITE" id="PS51704"/>
    </source>
</evidence>
<dbReference type="Pfam" id="PF16387">
    <property type="entry name" value="DUF4996"/>
    <property type="match status" value="1"/>
</dbReference>
<keyword evidence="3" id="KW-1185">Reference proteome</keyword>
<feature type="domain" description="GP-PDE" evidence="1">
    <location>
        <begin position="44"/>
        <end position="313"/>
    </location>
</feature>
<dbReference type="AlphaFoldDB" id="A0A0Q0YJV4"/>
<evidence type="ECO:0000313" key="2">
    <source>
        <dbReference type="EMBL" id="KQB87102.1"/>
    </source>
</evidence>
<dbReference type="PROSITE" id="PS51704">
    <property type="entry name" value="GP_PDE"/>
    <property type="match status" value="1"/>
</dbReference>
<sequence>MLNPLHATLDTALNRKETITMPFGHPIHAENNRAFSHLAASTRPLIMVHRGSSGGAIAENTLPAFHAALAQGGDIIETDVIRSTDGEYFLFHNGYEQLHFSESRDIRSLSSTDIRALNYTWHRSPKAGPYPVTTAQELFSNMEDSFLTIDRSWDYWPDFLHYLDTHANPHYVLLKAHPTEENLTRLAHHPTKYMFIPIVKTLGELEEVMNTPQINTIAVEILARDASSPLGSAETITMLHERNLLVLLNALNLANGVPLYREWDDITSLLTSPDAGWGKLITQGADIIQTDFPAALRFYRDYVHKLPGSTELG</sequence>
<accession>A0A0Q0YJV4</accession>
<dbReference type="PANTHER" id="PTHR46211">
    <property type="entry name" value="GLYCEROPHOSPHORYL DIESTER PHOSPHODIESTERASE"/>
    <property type="match status" value="1"/>
</dbReference>
<reference evidence="2 3" key="1">
    <citation type="submission" date="2015-10" db="EMBL/GenBank/DDBJ databases">
        <title>Corynebacteirum lowii and Corynebacterium oculi species nova, derived from human clinical disease and and emended description of Corynebacterium mastiditis.</title>
        <authorList>
            <person name="Bernard K."/>
            <person name="Pacheco A.L."/>
            <person name="Mcdougall C."/>
            <person name="Burtx T."/>
            <person name="Weibe D."/>
            <person name="Tyler S."/>
            <person name="Olson A.B."/>
            <person name="Cnockaert M."/>
            <person name="Eguchi H."/>
            <person name="Kuwahara T."/>
            <person name="Nakayama-Imaohji H."/>
            <person name="Boudewijins M."/>
            <person name="Van Hoecke F."/>
            <person name="Bernier A.-M."/>
            <person name="Vandamme P."/>
        </authorList>
    </citation>
    <scope>NUCLEOTIDE SEQUENCE [LARGE SCALE GENOMIC DNA]</scope>
    <source>
        <strain evidence="2 3">NML 130206</strain>
    </source>
</reference>
<dbReference type="PANTHER" id="PTHR46211:SF14">
    <property type="entry name" value="GLYCEROPHOSPHODIESTER PHOSPHODIESTERASE"/>
    <property type="match status" value="1"/>
</dbReference>
<gene>
    <name evidence="2" type="ORF">Clow_00150</name>
</gene>
<dbReference type="GO" id="GO:0008081">
    <property type="term" value="F:phosphoric diester hydrolase activity"/>
    <property type="evidence" value="ECO:0007669"/>
    <property type="project" value="InterPro"/>
</dbReference>
<proteinExistence type="predicted"/>